<dbReference type="Proteomes" id="UP000031668">
    <property type="component" value="Unassembled WGS sequence"/>
</dbReference>
<sequence length="139" mass="16452">MKWKPKTIICRDNQKYVGHHDMVNVSLYMNYKKSNFFFKTSVTNIWHLFTDKAWVAGLAYLTDIFVILYVLRLSFHRQDSHVLKSSYKVNEFITNLHIYKGTYEISNDDILPRFADIYTVNDISKNENANALLNNIHQL</sequence>
<feature type="transmembrane region" description="Helical" evidence="1">
    <location>
        <begin position="53"/>
        <end position="71"/>
    </location>
</feature>
<evidence type="ECO:0000313" key="3">
    <source>
        <dbReference type="Proteomes" id="UP000031668"/>
    </source>
</evidence>
<dbReference type="AlphaFoldDB" id="A0A0C2M9I1"/>
<organism evidence="2 3">
    <name type="scientific">Thelohanellus kitauei</name>
    <name type="common">Myxosporean</name>
    <dbReference type="NCBI Taxonomy" id="669202"/>
    <lineage>
        <taxon>Eukaryota</taxon>
        <taxon>Metazoa</taxon>
        <taxon>Cnidaria</taxon>
        <taxon>Myxozoa</taxon>
        <taxon>Myxosporea</taxon>
        <taxon>Bivalvulida</taxon>
        <taxon>Platysporina</taxon>
        <taxon>Myxobolidae</taxon>
        <taxon>Thelohanellus</taxon>
    </lineage>
</organism>
<proteinExistence type="predicted"/>
<protein>
    <submittedName>
        <fullName evidence="2">Uncharacterized protein</fullName>
    </submittedName>
</protein>
<keyword evidence="1" id="KW-0472">Membrane</keyword>
<dbReference type="EMBL" id="JWZT01004624">
    <property type="protein sequence ID" value="KII63630.1"/>
    <property type="molecule type" value="Genomic_DNA"/>
</dbReference>
<keyword evidence="1" id="KW-1133">Transmembrane helix</keyword>
<evidence type="ECO:0000313" key="2">
    <source>
        <dbReference type="EMBL" id="KII63630.1"/>
    </source>
</evidence>
<accession>A0A0C2M9I1</accession>
<evidence type="ECO:0000256" key="1">
    <source>
        <dbReference type="SAM" id="Phobius"/>
    </source>
</evidence>
<reference evidence="2 3" key="1">
    <citation type="journal article" date="2014" name="Genome Biol. Evol.">
        <title>The genome of the myxosporean Thelohanellus kitauei shows adaptations to nutrient acquisition within its fish host.</title>
        <authorList>
            <person name="Yang Y."/>
            <person name="Xiong J."/>
            <person name="Zhou Z."/>
            <person name="Huo F."/>
            <person name="Miao W."/>
            <person name="Ran C."/>
            <person name="Liu Y."/>
            <person name="Zhang J."/>
            <person name="Feng J."/>
            <person name="Wang M."/>
            <person name="Wang M."/>
            <person name="Wang L."/>
            <person name="Yao B."/>
        </authorList>
    </citation>
    <scope>NUCLEOTIDE SEQUENCE [LARGE SCALE GENOMIC DNA]</scope>
    <source>
        <strain evidence="2">Wuqing</strain>
    </source>
</reference>
<comment type="caution">
    <text evidence="2">The sequence shown here is derived from an EMBL/GenBank/DDBJ whole genome shotgun (WGS) entry which is preliminary data.</text>
</comment>
<gene>
    <name evidence="2" type="ORF">RF11_10721</name>
</gene>
<keyword evidence="3" id="KW-1185">Reference proteome</keyword>
<name>A0A0C2M9I1_THEKT</name>
<keyword evidence="1" id="KW-0812">Transmembrane</keyword>